<accession>A0A3M7PLP4</accession>
<name>A0A3M7PLP4_BRAPC</name>
<dbReference type="AlphaFoldDB" id="A0A3M7PLP4"/>
<dbReference type="EMBL" id="REGN01010007">
    <property type="protein sequence ID" value="RMZ99888.1"/>
    <property type="molecule type" value="Genomic_DNA"/>
</dbReference>
<reference evidence="1 2" key="1">
    <citation type="journal article" date="2018" name="Sci. Rep.">
        <title>Genomic signatures of local adaptation to the degree of environmental predictability in rotifers.</title>
        <authorList>
            <person name="Franch-Gras L."/>
            <person name="Hahn C."/>
            <person name="Garcia-Roger E.M."/>
            <person name="Carmona M.J."/>
            <person name="Serra M."/>
            <person name="Gomez A."/>
        </authorList>
    </citation>
    <scope>NUCLEOTIDE SEQUENCE [LARGE SCALE GENOMIC DNA]</scope>
    <source>
        <strain evidence="1">HYR1</strain>
    </source>
</reference>
<evidence type="ECO:0000313" key="1">
    <source>
        <dbReference type="EMBL" id="RMZ99888.1"/>
    </source>
</evidence>
<protein>
    <submittedName>
        <fullName evidence="1">Uncharacterized protein</fullName>
    </submittedName>
</protein>
<organism evidence="1 2">
    <name type="scientific">Brachionus plicatilis</name>
    <name type="common">Marine rotifer</name>
    <name type="synonym">Brachionus muelleri</name>
    <dbReference type="NCBI Taxonomy" id="10195"/>
    <lineage>
        <taxon>Eukaryota</taxon>
        <taxon>Metazoa</taxon>
        <taxon>Spiralia</taxon>
        <taxon>Gnathifera</taxon>
        <taxon>Rotifera</taxon>
        <taxon>Eurotatoria</taxon>
        <taxon>Monogononta</taxon>
        <taxon>Pseudotrocha</taxon>
        <taxon>Ploima</taxon>
        <taxon>Brachionidae</taxon>
        <taxon>Brachionus</taxon>
    </lineage>
</organism>
<evidence type="ECO:0000313" key="2">
    <source>
        <dbReference type="Proteomes" id="UP000276133"/>
    </source>
</evidence>
<dbReference type="Proteomes" id="UP000276133">
    <property type="component" value="Unassembled WGS sequence"/>
</dbReference>
<sequence>MNAFETRSKIKHNGMVFDCTNFFHQASTILLEINKIQNKIFSNYHWAKVCESLTEKNSTKNDQQPEPHLSIPALFRLFPLSL</sequence>
<gene>
    <name evidence="1" type="ORF">BpHYR1_018864</name>
</gene>
<keyword evidence="2" id="KW-1185">Reference proteome</keyword>
<comment type="caution">
    <text evidence="1">The sequence shown here is derived from an EMBL/GenBank/DDBJ whole genome shotgun (WGS) entry which is preliminary data.</text>
</comment>
<proteinExistence type="predicted"/>